<dbReference type="PANTHER" id="PTHR33446:SF2">
    <property type="entry name" value="PROTEIN TONB"/>
    <property type="match status" value="1"/>
</dbReference>
<evidence type="ECO:0000256" key="9">
    <source>
        <dbReference type="ARBA" id="ARBA00023136"/>
    </source>
</evidence>
<dbReference type="SMR" id="V6EWI2"/>
<reference evidence="13 14" key="1">
    <citation type="journal article" date="2014" name="Genome Announc.">
        <title>Complete genome sequence of Magnetospirillum gryphiswaldense MSR-1.</title>
        <authorList>
            <person name="Wang X."/>
            <person name="Wang Q."/>
            <person name="Zhang W."/>
            <person name="Wang Y."/>
            <person name="Li L."/>
            <person name="Wen T."/>
            <person name="Zhang T."/>
            <person name="Zhang Y."/>
            <person name="Xu J."/>
            <person name="Hu J."/>
            <person name="Li S."/>
            <person name="Liu L."/>
            <person name="Liu J."/>
            <person name="Jiang W."/>
            <person name="Tian J."/>
            <person name="Li Y."/>
            <person name="Schuler D."/>
            <person name="Wang L."/>
            <person name="Li J."/>
        </authorList>
    </citation>
    <scope>NUCLEOTIDE SEQUENCE [LARGE SCALE GENOMIC DNA]</scope>
    <source>
        <strain evidence="14">DSM 6361 / JCM 21280 / NBRC 15271 / MSR-1</strain>
    </source>
</reference>
<keyword evidence="7 10" id="KW-0653">Protein transport</keyword>
<sequence length="218" mass="22719">MITRPWSIGLAIAIAAHGVIAAALIVTHTLVPPPKPAGAAILLDLPPAAPPPSAKAPEPEPQPRPQPVTKKPRPAVPKPAPRQAVALPQAAPEPPAAESAAAVPAEPAPASTHQTAPPPPDPHAVSSWQSRLLAHLERHKRFPSQAQARRLRGTVLVAFSLDRSGRVLTQAINTSSGHASLDAAALDMLVRAQPLPPPPPETHGAVLQLTVPVRFFLN</sequence>
<dbReference type="HOGENOM" id="CLU_076333_2_2_5"/>
<dbReference type="InterPro" id="IPR051045">
    <property type="entry name" value="TonB-dependent_transducer"/>
</dbReference>
<dbReference type="Proteomes" id="UP000018922">
    <property type="component" value="Chromosome I"/>
</dbReference>
<keyword evidence="5 10" id="KW-0997">Cell inner membrane</keyword>
<organism evidence="13 14">
    <name type="scientific">Magnetospirillum gryphiswaldense (strain DSM 6361 / JCM 21280 / NBRC 15271 / MSR-1)</name>
    <dbReference type="NCBI Taxonomy" id="431944"/>
    <lineage>
        <taxon>Bacteria</taxon>
        <taxon>Pseudomonadati</taxon>
        <taxon>Pseudomonadota</taxon>
        <taxon>Alphaproteobacteria</taxon>
        <taxon>Rhodospirillales</taxon>
        <taxon>Rhodospirillaceae</taxon>
        <taxon>Magnetospirillum</taxon>
    </lineage>
</organism>
<keyword evidence="8" id="KW-1133">Transmembrane helix</keyword>
<dbReference type="Gene3D" id="3.30.1150.10">
    <property type="match status" value="1"/>
</dbReference>
<dbReference type="GO" id="GO:0015031">
    <property type="term" value="P:protein transport"/>
    <property type="evidence" value="ECO:0007669"/>
    <property type="project" value="UniProtKB-UniRule"/>
</dbReference>
<dbReference type="InterPro" id="IPR037682">
    <property type="entry name" value="TonB_C"/>
</dbReference>
<comment type="subcellular location">
    <subcellularLocation>
        <location evidence="1 10">Cell inner membrane</location>
        <topology evidence="1 10">Single-pass membrane protein</topology>
        <orientation evidence="1 10">Periplasmic side</orientation>
    </subcellularLocation>
</comment>
<keyword evidence="3 10" id="KW-0813">Transport</keyword>
<dbReference type="eggNOG" id="COG0810">
    <property type="taxonomic scope" value="Bacteria"/>
</dbReference>
<evidence type="ECO:0000256" key="4">
    <source>
        <dbReference type="ARBA" id="ARBA00022475"/>
    </source>
</evidence>
<evidence type="ECO:0000256" key="7">
    <source>
        <dbReference type="ARBA" id="ARBA00022927"/>
    </source>
</evidence>
<evidence type="ECO:0000256" key="10">
    <source>
        <dbReference type="RuleBase" id="RU362123"/>
    </source>
</evidence>
<dbReference type="NCBIfam" id="TIGR01352">
    <property type="entry name" value="tonB_Cterm"/>
    <property type="match status" value="1"/>
</dbReference>
<feature type="compositionally biased region" description="Low complexity" evidence="11">
    <location>
        <begin position="81"/>
        <end position="111"/>
    </location>
</feature>
<evidence type="ECO:0000256" key="3">
    <source>
        <dbReference type="ARBA" id="ARBA00022448"/>
    </source>
</evidence>
<dbReference type="GO" id="GO:0030288">
    <property type="term" value="C:outer membrane-bounded periplasmic space"/>
    <property type="evidence" value="ECO:0007669"/>
    <property type="project" value="InterPro"/>
</dbReference>
<dbReference type="AlphaFoldDB" id="V6EWI2"/>
<dbReference type="SUPFAM" id="SSF74653">
    <property type="entry name" value="TolA/TonB C-terminal domain"/>
    <property type="match status" value="1"/>
</dbReference>
<feature type="compositionally biased region" description="Pro residues" evidence="11">
    <location>
        <begin position="47"/>
        <end position="66"/>
    </location>
</feature>
<dbReference type="PRINTS" id="PR01374">
    <property type="entry name" value="TONBPROTEIN"/>
</dbReference>
<dbReference type="PANTHER" id="PTHR33446">
    <property type="entry name" value="PROTEIN TONB-RELATED"/>
    <property type="match status" value="1"/>
</dbReference>
<dbReference type="GO" id="GO:0098797">
    <property type="term" value="C:plasma membrane protein complex"/>
    <property type="evidence" value="ECO:0007669"/>
    <property type="project" value="TreeGrafter"/>
</dbReference>
<gene>
    <name evidence="13" type="ordered locus">MGMSRv2__0420</name>
</gene>
<dbReference type="GO" id="GO:0031992">
    <property type="term" value="F:energy transducer activity"/>
    <property type="evidence" value="ECO:0007669"/>
    <property type="project" value="InterPro"/>
</dbReference>
<evidence type="ECO:0000256" key="11">
    <source>
        <dbReference type="SAM" id="MobiDB-lite"/>
    </source>
</evidence>
<accession>V6EWI2</accession>
<keyword evidence="10" id="KW-0735">Signal-anchor</keyword>
<evidence type="ECO:0000256" key="8">
    <source>
        <dbReference type="ARBA" id="ARBA00022989"/>
    </source>
</evidence>
<feature type="domain" description="TonB C-terminal" evidence="12">
    <location>
        <begin position="127"/>
        <end position="218"/>
    </location>
</feature>
<evidence type="ECO:0000256" key="1">
    <source>
        <dbReference type="ARBA" id="ARBA00004383"/>
    </source>
</evidence>
<dbReference type="GO" id="GO:0015891">
    <property type="term" value="P:siderophore transport"/>
    <property type="evidence" value="ECO:0007669"/>
    <property type="project" value="InterPro"/>
</dbReference>
<dbReference type="InterPro" id="IPR003538">
    <property type="entry name" value="TonB"/>
</dbReference>
<evidence type="ECO:0000256" key="5">
    <source>
        <dbReference type="ARBA" id="ARBA00022519"/>
    </source>
</evidence>
<feature type="region of interest" description="Disordered" evidence="11">
    <location>
        <begin position="41"/>
        <end position="127"/>
    </location>
</feature>
<dbReference type="Pfam" id="PF03544">
    <property type="entry name" value="TonB_C"/>
    <property type="match status" value="1"/>
</dbReference>
<evidence type="ECO:0000313" key="13">
    <source>
        <dbReference type="EMBL" id="CDK97635.1"/>
    </source>
</evidence>
<comment type="similarity">
    <text evidence="2 10">Belongs to the TonB family.</text>
</comment>
<keyword evidence="14" id="KW-1185">Reference proteome</keyword>
<dbReference type="STRING" id="1430440.MGMSRv2__0420"/>
<dbReference type="PROSITE" id="PS52015">
    <property type="entry name" value="TONB_CTD"/>
    <property type="match status" value="1"/>
</dbReference>
<keyword evidence="4 10" id="KW-1003">Cell membrane</keyword>
<dbReference type="GO" id="GO:0055085">
    <property type="term" value="P:transmembrane transport"/>
    <property type="evidence" value="ECO:0007669"/>
    <property type="project" value="InterPro"/>
</dbReference>
<keyword evidence="9" id="KW-0472">Membrane</keyword>
<protein>
    <recommendedName>
        <fullName evidence="10">Protein TonB</fullName>
    </recommendedName>
</protein>
<dbReference type="EMBL" id="HG794546">
    <property type="protein sequence ID" value="CDK97635.1"/>
    <property type="molecule type" value="Genomic_DNA"/>
</dbReference>
<evidence type="ECO:0000256" key="2">
    <source>
        <dbReference type="ARBA" id="ARBA00006555"/>
    </source>
</evidence>
<name>V6EWI2_MAGGM</name>
<evidence type="ECO:0000256" key="6">
    <source>
        <dbReference type="ARBA" id="ARBA00022692"/>
    </source>
</evidence>
<evidence type="ECO:0000259" key="12">
    <source>
        <dbReference type="PROSITE" id="PS52015"/>
    </source>
</evidence>
<proteinExistence type="inferred from homology"/>
<keyword evidence="6" id="KW-0812">Transmembrane</keyword>
<evidence type="ECO:0000313" key="14">
    <source>
        <dbReference type="Proteomes" id="UP000018922"/>
    </source>
</evidence>
<dbReference type="KEGG" id="mgy:MGMSRv2__0420"/>
<comment type="function">
    <text evidence="10">Interacts with outer membrane receptor proteins that carry out high-affinity binding and energy dependent uptake into the periplasmic space of specific substrates. It could act to transduce energy from the cytoplasmic membrane to specific energy-requiring processes in the outer membrane, resulting in the release into the periplasm of ligands bound by these outer membrane proteins.</text>
</comment>
<dbReference type="InterPro" id="IPR006260">
    <property type="entry name" value="TonB/TolA_C"/>
</dbReference>